<proteinExistence type="predicted"/>
<gene>
    <name evidence="1" type="ORF">DGMP_21540</name>
</gene>
<evidence type="ECO:0000313" key="1">
    <source>
        <dbReference type="EMBL" id="BCL61461.1"/>
    </source>
</evidence>
<dbReference type="PANTHER" id="PTHR35936">
    <property type="entry name" value="MEMBRANE-BOUND LYTIC MUREIN TRANSGLYCOSYLASE F"/>
    <property type="match status" value="1"/>
</dbReference>
<organism evidence="1 2">
    <name type="scientific">Desulfomarina profundi</name>
    <dbReference type="NCBI Taxonomy" id="2772557"/>
    <lineage>
        <taxon>Bacteria</taxon>
        <taxon>Pseudomonadati</taxon>
        <taxon>Thermodesulfobacteriota</taxon>
        <taxon>Desulfobulbia</taxon>
        <taxon>Desulfobulbales</taxon>
        <taxon>Desulfobulbaceae</taxon>
        <taxon>Desulfomarina</taxon>
    </lineage>
</organism>
<dbReference type="AlphaFoldDB" id="A0A8D5JRW5"/>
<dbReference type="KEGG" id="dbk:DGMP_21540"/>
<accession>A0A8D5JRW5</accession>
<dbReference type="EMBL" id="AP024086">
    <property type="protein sequence ID" value="BCL61461.1"/>
    <property type="molecule type" value="Genomic_DNA"/>
</dbReference>
<keyword evidence="2" id="KW-1185">Reference proteome</keyword>
<dbReference type="Proteomes" id="UP000826725">
    <property type="component" value="Chromosome"/>
</dbReference>
<sequence length="247" mass="28515">MIQYWKQLNWSVFFFSLLLLSVGFPGQIISARELFTINTADSSPYSTPLNTGIYDQIILKVFDSLGLKVKINHLPSARSIENVDIGLDDAEYARIKGLNEKFKNILPVNEKLLDFSFTAFAKDPRIRITGWNGLKKYNVGFIRGWKIYEINVKNTRSLQVVSSEVELFNMLLKDRVDIILYEKLRGYDFLSKNHISDVFALENPLSVRGMYLYVHKKHENLIPRIEKALREIKQGGEYDDIVGAFIQ</sequence>
<dbReference type="PANTHER" id="PTHR35936:SF35">
    <property type="entry name" value="L-CYSTINE-BINDING PROTEIN TCYJ"/>
    <property type="match status" value="1"/>
</dbReference>
<protein>
    <submittedName>
        <fullName evidence="1">ABC transporter substrate-binding protein</fullName>
    </submittedName>
</protein>
<dbReference type="RefSeq" id="WP_228853910.1">
    <property type="nucleotide sequence ID" value="NZ_AP024086.1"/>
</dbReference>
<name>A0A8D5JRW5_9BACT</name>
<reference evidence="1" key="1">
    <citation type="submission" date="2020-09" db="EMBL/GenBank/DDBJ databases">
        <title>Desulfogranum mesoprofundum gen. nov., sp. nov., a novel mesophilic, sulfate-reducing chemolithoautotroph isolated from a deep-sea hydrothermal vent chimney in the Suiyo Seamount.</title>
        <authorList>
            <person name="Hashimoto Y."/>
            <person name="Nakagawa S."/>
        </authorList>
    </citation>
    <scope>NUCLEOTIDE SEQUENCE</scope>
    <source>
        <strain evidence="1">KT2</strain>
    </source>
</reference>
<evidence type="ECO:0000313" key="2">
    <source>
        <dbReference type="Proteomes" id="UP000826725"/>
    </source>
</evidence>